<evidence type="ECO:0000256" key="1">
    <source>
        <dbReference type="SAM" id="MobiDB-lite"/>
    </source>
</evidence>
<evidence type="ECO:0000313" key="3">
    <source>
        <dbReference type="Proteomes" id="UP000018502"/>
    </source>
</evidence>
<gene>
    <name evidence="2" type="ORF">L833_0565</name>
</gene>
<sequence>MTHEGQSGIPPDGFQSTARGCRCQFTNRPVPAPSTPSVVDGVRRGDHDHRGQPLLHVVRRCEKVIRHGSSWTLGRFDGRPPVFTKMPLMSISRHYWPSG</sequence>
<feature type="compositionally biased region" description="Basic and acidic residues" evidence="1">
    <location>
        <begin position="41"/>
        <end position="51"/>
    </location>
</feature>
<feature type="region of interest" description="Disordered" evidence="1">
    <location>
        <begin position="1"/>
        <end position="20"/>
    </location>
</feature>
<dbReference type="AlphaFoldDB" id="A0A829MEA9"/>
<dbReference type="Proteomes" id="UP000018502">
    <property type="component" value="Unassembled WGS sequence"/>
</dbReference>
<dbReference type="EMBL" id="AYTF01000001">
    <property type="protein sequence ID" value="ESV63191.1"/>
    <property type="molecule type" value="Genomic_DNA"/>
</dbReference>
<protein>
    <submittedName>
        <fullName evidence="2">Uncharacterized protein</fullName>
    </submittedName>
</protein>
<name>A0A829MEA9_9MYCO</name>
<accession>A0A829MEA9</accession>
<evidence type="ECO:0000313" key="2">
    <source>
        <dbReference type="EMBL" id="ESV63191.1"/>
    </source>
</evidence>
<reference evidence="2 3" key="1">
    <citation type="journal article" date="2014" name="Emerg. Infect. Dis.">
        <title>High-level Relatedness among Mycobacterium abscessus subsp. massiliense Strains from Widely Separated Outbreaks.</title>
        <authorList>
            <person name="Tettelin H."/>
            <person name="Davidson R.M."/>
            <person name="Agrawal S."/>
            <person name="Aitken M.L."/>
            <person name="Shallom S."/>
            <person name="Hasan N.A."/>
            <person name="Strong M."/>
            <person name="Nogueira de Moura V.C."/>
            <person name="De Groote M.A."/>
            <person name="Duarte R.S."/>
            <person name="Hine E."/>
            <person name="Parankush S."/>
            <person name="Su Q."/>
            <person name="Daugherty S.C."/>
            <person name="Fraser C.M."/>
            <person name="Brown-Elliott B.A."/>
            <person name="Wallace R.J.Jr."/>
            <person name="Holland S.M."/>
            <person name="Sampaio E.P."/>
            <person name="Olivier K.N."/>
            <person name="Jackson M."/>
            <person name="Zelazny A.M."/>
        </authorList>
    </citation>
    <scope>NUCLEOTIDE SEQUENCE [LARGE SCALE GENOMIC DNA]</scope>
    <source>
        <strain evidence="2 3">MAB_091912_2446</strain>
    </source>
</reference>
<comment type="caution">
    <text evidence="2">The sequence shown here is derived from an EMBL/GenBank/DDBJ whole genome shotgun (WGS) entry which is preliminary data.</text>
</comment>
<organism evidence="2 3">
    <name type="scientific">Mycobacteroides abscessus MAB_091912_2446</name>
    <dbReference type="NCBI Taxonomy" id="1335414"/>
    <lineage>
        <taxon>Bacteria</taxon>
        <taxon>Bacillati</taxon>
        <taxon>Actinomycetota</taxon>
        <taxon>Actinomycetes</taxon>
        <taxon>Mycobacteriales</taxon>
        <taxon>Mycobacteriaceae</taxon>
        <taxon>Mycobacteroides</taxon>
        <taxon>Mycobacteroides abscessus</taxon>
    </lineage>
</organism>
<proteinExistence type="predicted"/>
<feature type="region of interest" description="Disordered" evidence="1">
    <location>
        <begin position="25"/>
        <end position="51"/>
    </location>
</feature>